<organism evidence="2 3">
    <name type="scientific">Panagrellus redivivus</name>
    <name type="common">Microworm</name>
    <dbReference type="NCBI Taxonomy" id="6233"/>
    <lineage>
        <taxon>Eukaryota</taxon>
        <taxon>Metazoa</taxon>
        <taxon>Ecdysozoa</taxon>
        <taxon>Nematoda</taxon>
        <taxon>Chromadorea</taxon>
        <taxon>Rhabditida</taxon>
        <taxon>Tylenchina</taxon>
        <taxon>Panagrolaimomorpha</taxon>
        <taxon>Panagrolaimoidea</taxon>
        <taxon>Panagrolaimidae</taxon>
        <taxon>Panagrellus</taxon>
    </lineage>
</organism>
<dbReference type="Proteomes" id="UP000492821">
    <property type="component" value="Unassembled WGS sequence"/>
</dbReference>
<evidence type="ECO:0000256" key="1">
    <source>
        <dbReference type="SAM" id="MobiDB-lite"/>
    </source>
</evidence>
<keyword evidence="2" id="KW-1185">Reference proteome</keyword>
<evidence type="ECO:0000313" key="3">
    <source>
        <dbReference type="WBParaSite" id="Pan_g2217.t1"/>
    </source>
</evidence>
<name>A0A7E4VLZ7_PANRE</name>
<accession>A0A7E4VLZ7</accession>
<protein>
    <submittedName>
        <fullName evidence="3">Uncharacterized protein</fullName>
    </submittedName>
</protein>
<feature type="compositionally biased region" description="Polar residues" evidence="1">
    <location>
        <begin position="12"/>
        <end position="29"/>
    </location>
</feature>
<dbReference type="WBParaSite" id="Pan_g2217.t1">
    <property type="protein sequence ID" value="Pan_g2217.t1"/>
    <property type="gene ID" value="Pan_g2217"/>
</dbReference>
<sequence length="37" mass="3779">MNPTEAPFVSPLVSTATPSVSQASTQSEAASVPPRVH</sequence>
<feature type="region of interest" description="Disordered" evidence="1">
    <location>
        <begin position="1"/>
        <end position="37"/>
    </location>
</feature>
<proteinExistence type="predicted"/>
<reference evidence="3" key="2">
    <citation type="submission" date="2020-10" db="UniProtKB">
        <authorList>
            <consortium name="WormBaseParasite"/>
        </authorList>
    </citation>
    <scope>IDENTIFICATION</scope>
</reference>
<evidence type="ECO:0000313" key="2">
    <source>
        <dbReference type="Proteomes" id="UP000492821"/>
    </source>
</evidence>
<reference evidence="2" key="1">
    <citation type="journal article" date="2013" name="Genetics">
        <title>The draft genome and transcriptome of Panagrellus redivivus are shaped by the harsh demands of a free-living lifestyle.</title>
        <authorList>
            <person name="Srinivasan J."/>
            <person name="Dillman A.R."/>
            <person name="Macchietto M.G."/>
            <person name="Heikkinen L."/>
            <person name="Lakso M."/>
            <person name="Fracchia K.M."/>
            <person name="Antoshechkin I."/>
            <person name="Mortazavi A."/>
            <person name="Wong G."/>
            <person name="Sternberg P.W."/>
        </authorList>
    </citation>
    <scope>NUCLEOTIDE SEQUENCE [LARGE SCALE GENOMIC DNA]</scope>
    <source>
        <strain evidence="2">MT8872</strain>
    </source>
</reference>
<dbReference type="AlphaFoldDB" id="A0A7E4VLZ7"/>